<dbReference type="EMBL" id="VFOK01000001">
    <property type="protein sequence ID" value="TQL34092.1"/>
    <property type="molecule type" value="Genomic_DNA"/>
</dbReference>
<dbReference type="SUPFAM" id="SSF51735">
    <property type="entry name" value="NAD(P)-binding Rossmann-fold domains"/>
    <property type="match status" value="1"/>
</dbReference>
<gene>
    <name evidence="5" type="ORF">FB554_2250</name>
</gene>
<dbReference type="InterPro" id="IPR001732">
    <property type="entry name" value="UDP-Glc/GDP-Man_DH_N"/>
</dbReference>
<organism evidence="5 6">
    <name type="scientific">Barrientosiimonas humi</name>
    <dbReference type="NCBI Taxonomy" id="999931"/>
    <lineage>
        <taxon>Bacteria</taxon>
        <taxon>Bacillati</taxon>
        <taxon>Actinomycetota</taxon>
        <taxon>Actinomycetes</taxon>
        <taxon>Micrococcales</taxon>
        <taxon>Dermacoccaceae</taxon>
        <taxon>Barrientosiimonas</taxon>
    </lineage>
</organism>
<dbReference type="GO" id="GO:0000271">
    <property type="term" value="P:polysaccharide biosynthetic process"/>
    <property type="evidence" value="ECO:0007669"/>
    <property type="project" value="InterPro"/>
</dbReference>
<name>A0A542XE29_9MICO</name>
<evidence type="ECO:0000256" key="3">
    <source>
        <dbReference type="PIRNR" id="PIRNR000124"/>
    </source>
</evidence>
<evidence type="ECO:0000313" key="6">
    <source>
        <dbReference type="Proteomes" id="UP000318336"/>
    </source>
</evidence>
<dbReference type="AlphaFoldDB" id="A0A542XE29"/>
<dbReference type="GO" id="GO:0051287">
    <property type="term" value="F:NAD binding"/>
    <property type="evidence" value="ECO:0007669"/>
    <property type="project" value="InterPro"/>
</dbReference>
<dbReference type="NCBIfam" id="TIGR03026">
    <property type="entry name" value="NDP-sugDHase"/>
    <property type="match status" value="1"/>
</dbReference>
<dbReference type="OrthoDB" id="5193947at2"/>
<comment type="similarity">
    <text evidence="3">Belongs to the UDP-glucose/GDP-mannose dehydrogenase family.</text>
</comment>
<dbReference type="InterPro" id="IPR036291">
    <property type="entry name" value="NAD(P)-bd_dom_sf"/>
</dbReference>
<dbReference type="Gene3D" id="3.40.50.720">
    <property type="entry name" value="NAD(P)-binding Rossmann-like Domain"/>
    <property type="match status" value="2"/>
</dbReference>
<comment type="caution">
    <text evidence="5">The sequence shown here is derived from an EMBL/GenBank/DDBJ whole genome shotgun (WGS) entry which is preliminary data.</text>
</comment>
<dbReference type="PANTHER" id="PTHR43491">
    <property type="entry name" value="UDP-N-ACETYL-D-MANNOSAMINE DEHYDROGENASE"/>
    <property type="match status" value="1"/>
</dbReference>
<dbReference type="PIRSF" id="PIRSF000124">
    <property type="entry name" value="UDPglc_GDPman_dh"/>
    <property type="match status" value="1"/>
</dbReference>
<dbReference type="InterPro" id="IPR036220">
    <property type="entry name" value="UDP-Glc/GDP-Man_DH_C_sf"/>
</dbReference>
<dbReference type="InterPro" id="IPR017476">
    <property type="entry name" value="UDP-Glc/GDP-Man"/>
</dbReference>
<dbReference type="GO" id="GO:0016628">
    <property type="term" value="F:oxidoreductase activity, acting on the CH-CH group of donors, NAD or NADP as acceptor"/>
    <property type="evidence" value="ECO:0007669"/>
    <property type="project" value="InterPro"/>
</dbReference>
<dbReference type="Pfam" id="PF03720">
    <property type="entry name" value="UDPG_MGDP_dh_C"/>
    <property type="match status" value="1"/>
</dbReference>
<proteinExistence type="inferred from homology"/>
<keyword evidence="2" id="KW-0520">NAD</keyword>
<dbReference type="SUPFAM" id="SSF52413">
    <property type="entry name" value="UDP-glucose/GDP-mannose dehydrogenase C-terminal domain"/>
    <property type="match status" value="1"/>
</dbReference>
<keyword evidence="6" id="KW-1185">Reference proteome</keyword>
<dbReference type="SMART" id="SM00984">
    <property type="entry name" value="UDPG_MGDP_dh_C"/>
    <property type="match status" value="1"/>
</dbReference>
<sequence>MSITAAIIGQGYVGLPLATRAAEVGITVVGFDIHPGLVDQLNSGKSHIDDVSDDELAAALAAGYRATSDAGDLATADVVVVCVPTPLAEEGGPDLSAVQAAARTLGEHLSEGTTVILESTTYPGTTEEVFAPLVLGDRLTLDENVWIAFSPERVDPGNPTYGIRNTPKVVGGLTPESTRRAVEFYEQFIDTVVEVKGAKEAEMAKLLENTFRHVNIALVNEMVRFCEELDIDLWDSIDAASTKPFGFMPFRPGPGVGGHCIPVDPSYLSHRVKAKLGYAFRMVELAEEVNLAAPTYVAERVWRQLNDQGKAAKGAKVLLVGVTYKPNIADMRETPAEPLAEKLLSWGVDVSYFDPYVPTWEAGGVTMTSATDVEKSASEADLVVLLQQHSTIDLDRVVAEAPAVLDTRGVLNPGDKVVRL</sequence>
<dbReference type="PANTHER" id="PTHR43491:SF1">
    <property type="entry name" value="UDP-N-ACETYL-D-MANNOSAMINE DEHYDROGENASE"/>
    <property type="match status" value="1"/>
</dbReference>
<evidence type="ECO:0000256" key="1">
    <source>
        <dbReference type="ARBA" id="ARBA00023002"/>
    </source>
</evidence>
<dbReference type="Pfam" id="PF00984">
    <property type="entry name" value="UDPG_MGDP_dh"/>
    <property type="match status" value="1"/>
</dbReference>
<feature type="domain" description="UDP-glucose/GDP-mannose dehydrogenase C-terminal" evidence="4">
    <location>
        <begin position="318"/>
        <end position="413"/>
    </location>
</feature>
<dbReference type="InterPro" id="IPR028359">
    <property type="entry name" value="UDP_ManNAc/GlcNAc_DH"/>
</dbReference>
<dbReference type="InterPro" id="IPR014026">
    <property type="entry name" value="UDP-Glc/GDP-Man_DH_dimer"/>
</dbReference>
<keyword evidence="1" id="KW-0560">Oxidoreductase</keyword>
<evidence type="ECO:0000256" key="2">
    <source>
        <dbReference type="ARBA" id="ARBA00023027"/>
    </source>
</evidence>
<reference evidence="5 6" key="1">
    <citation type="submission" date="2019-06" db="EMBL/GenBank/DDBJ databases">
        <title>Sequencing the genomes of 1000 actinobacteria strains.</title>
        <authorList>
            <person name="Klenk H.-P."/>
        </authorList>
    </citation>
    <scope>NUCLEOTIDE SEQUENCE [LARGE SCALE GENOMIC DNA]</scope>
    <source>
        <strain evidence="5 6">DSM 24617</strain>
    </source>
</reference>
<dbReference type="SUPFAM" id="SSF48179">
    <property type="entry name" value="6-phosphogluconate dehydrogenase C-terminal domain-like"/>
    <property type="match status" value="1"/>
</dbReference>
<dbReference type="GO" id="GO:0016616">
    <property type="term" value="F:oxidoreductase activity, acting on the CH-OH group of donors, NAD or NADP as acceptor"/>
    <property type="evidence" value="ECO:0007669"/>
    <property type="project" value="InterPro"/>
</dbReference>
<dbReference type="RefSeq" id="WP_142006114.1">
    <property type="nucleotide sequence ID" value="NZ_CAJTBP010000001.1"/>
</dbReference>
<accession>A0A542XE29</accession>
<dbReference type="Pfam" id="PF03721">
    <property type="entry name" value="UDPG_MGDP_dh_N"/>
    <property type="match status" value="1"/>
</dbReference>
<evidence type="ECO:0000259" key="4">
    <source>
        <dbReference type="SMART" id="SM00984"/>
    </source>
</evidence>
<protein>
    <submittedName>
        <fullName evidence="5">Nucleotide sugar dehydrogenase</fullName>
    </submittedName>
</protein>
<dbReference type="PIRSF" id="PIRSF500136">
    <property type="entry name" value="UDP_ManNAc_DH"/>
    <property type="match status" value="1"/>
</dbReference>
<evidence type="ECO:0000313" key="5">
    <source>
        <dbReference type="EMBL" id="TQL34092.1"/>
    </source>
</evidence>
<dbReference type="InterPro" id="IPR008927">
    <property type="entry name" value="6-PGluconate_DH-like_C_sf"/>
</dbReference>
<dbReference type="InterPro" id="IPR014027">
    <property type="entry name" value="UDP-Glc/GDP-Man_DH_C"/>
</dbReference>
<dbReference type="Proteomes" id="UP000318336">
    <property type="component" value="Unassembled WGS sequence"/>
</dbReference>